<keyword evidence="6" id="KW-0408">Iron</keyword>
<dbReference type="SUPFAM" id="SSF144217">
    <property type="entry name" value="CSL zinc finger"/>
    <property type="match status" value="1"/>
</dbReference>
<comment type="similarity">
    <text evidence="2">Belongs to the DPH4 family.</text>
</comment>
<evidence type="ECO:0000256" key="2">
    <source>
        <dbReference type="ARBA" id="ARBA00006169"/>
    </source>
</evidence>
<dbReference type="Proteomes" id="UP000193944">
    <property type="component" value="Unassembled WGS sequence"/>
</dbReference>
<evidence type="ECO:0000256" key="4">
    <source>
        <dbReference type="ARBA" id="ARBA00022723"/>
    </source>
</evidence>
<evidence type="ECO:0000256" key="6">
    <source>
        <dbReference type="ARBA" id="ARBA00023004"/>
    </source>
</evidence>
<dbReference type="PANTHER" id="PTHR45255">
    <property type="entry name" value="DNAJ HOMOLOG SUBFAMILY C MEMBER 24"/>
    <property type="match status" value="1"/>
</dbReference>
<sequence>MNSYEVLDVDPNTNFDIIKKTYQKLILKYHPDKLQQSGIKSQEIIEENNRKFQEIQKAWDNISTPQKKIQYDKELLAKSFKQDGVINEEIDLDDMEYDEEEEAYYSECRCGGIYKITVEDLENNINVVSCDVCSLKIKVLYEVIEDEIEE</sequence>
<dbReference type="Pfam" id="PF05207">
    <property type="entry name" value="Zn_ribbon_CSL"/>
    <property type="match status" value="1"/>
</dbReference>
<comment type="caution">
    <text evidence="9">The sequence shown here is derived from an EMBL/GenBank/DDBJ whole genome shotgun (WGS) entry which is preliminary data.</text>
</comment>
<feature type="domain" description="DPH-type MB" evidence="8">
    <location>
        <begin position="86"/>
        <end position="142"/>
    </location>
</feature>
<evidence type="ECO:0000256" key="5">
    <source>
        <dbReference type="ARBA" id="ARBA00022833"/>
    </source>
</evidence>
<evidence type="ECO:0000259" key="7">
    <source>
        <dbReference type="PROSITE" id="PS50076"/>
    </source>
</evidence>
<evidence type="ECO:0000256" key="1">
    <source>
        <dbReference type="ARBA" id="ARBA00003474"/>
    </source>
</evidence>
<dbReference type="STRING" id="1754192.A0A1Y1XAZ2"/>
<gene>
    <name evidence="9" type="ORF">BCR32DRAFT_292610</name>
</gene>
<dbReference type="InterPro" id="IPR007872">
    <property type="entry name" value="DPH_MB_dom"/>
</dbReference>
<dbReference type="Gene3D" id="3.10.660.10">
    <property type="entry name" value="DPH Zinc finger"/>
    <property type="match status" value="1"/>
</dbReference>
<proteinExistence type="inferred from homology"/>
<dbReference type="SMART" id="SM00271">
    <property type="entry name" value="DnaJ"/>
    <property type="match status" value="1"/>
</dbReference>
<reference evidence="9 10" key="2">
    <citation type="submission" date="2016-08" db="EMBL/GenBank/DDBJ databases">
        <title>Pervasive Adenine N6-methylation of Active Genes in Fungi.</title>
        <authorList>
            <consortium name="DOE Joint Genome Institute"/>
            <person name="Mondo S.J."/>
            <person name="Dannebaum R.O."/>
            <person name="Kuo R.C."/>
            <person name="Labutti K."/>
            <person name="Haridas S."/>
            <person name="Kuo A."/>
            <person name="Salamov A."/>
            <person name="Ahrendt S.R."/>
            <person name="Lipzen A."/>
            <person name="Sullivan W."/>
            <person name="Andreopoulos W.B."/>
            <person name="Clum A."/>
            <person name="Lindquist E."/>
            <person name="Daum C."/>
            <person name="Ramamoorthy G.K."/>
            <person name="Gryganskyi A."/>
            <person name="Culley D."/>
            <person name="Magnuson J.K."/>
            <person name="James T.Y."/>
            <person name="O'Malley M.A."/>
            <person name="Stajich J.E."/>
            <person name="Spatafora J.W."/>
            <person name="Visel A."/>
            <person name="Grigoriev I.V."/>
        </authorList>
    </citation>
    <scope>NUCLEOTIDE SEQUENCE [LARGE SCALE GENOMIC DNA]</scope>
    <source>
        <strain evidence="9 10">S4</strain>
    </source>
</reference>
<dbReference type="PROSITE" id="PS51074">
    <property type="entry name" value="DPH_MB"/>
    <property type="match status" value="1"/>
</dbReference>
<dbReference type="PRINTS" id="PR00625">
    <property type="entry name" value="JDOMAIN"/>
</dbReference>
<dbReference type="InterPro" id="IPR036869">
    <property type="entry name" value="J_dom_sf"/>
</dbReference>
<name>A0A1Y1XAZ2_9FUNG</name>
<keyword evidence="4" id="KW-0479">Metal-binding</keyword>
<evidence type="ECO:0000259" key="8">
    <source>
        <dbReference type="PROSITE" id="PS51074"/>
    </source>
</evidence>
<dbReference type="PROSITE" id="PS50076">
    <property type="entry name" value="DNAJ_2"/>
    <property type="match status" value="1"/>
</dbReference>
<organism evidence="9 10">
    <name type="scientific">Anaeromyces robustus</name>
    <dbReference type="NCBI Taxonomy" id="1754192"/>
    <lineage>
        <taxon>Eukaryota</taxon>
        <taxon>Fungi</taxon>
        <taxon>Fungi incertae sedis</taxon>
        <taxon>Chytridiomycota</taxon>
        <taxon>Chytridiomycota incertae sedis</taxon>
        <taxon>Neocallimastigomycetes</taxon>
        <taxon>Neocallimastigales</taxon>
        <taxon>Neocallimastigaceae</taxon>
        <taxon>Anaeromyces</taxon>
    </lineage>
</organism>
<dbReference type="InterPro" id="IPR036671">
    <property type="entry name" value="DPH_MB_sf"/>
</dbReference>
<keyword evidence="5" id="KW-0862">Zinc</keyword>
<reference evidence="9 10" key="1">
    <citation type="submission" date="2016-08" db="EMBL/GenBank/DDBJ databases">
        <title>A Parts List for Fungal Cellulosomes Revealed by Comparative Genomics.</title>
        <authorList>
            <consortium name="DOE Joint Genome Institute"/>
            <person name="Haitjema C.H."/>
            <person name="Gilmore S.P."/>
            <person name="Henske J.K."/>
            <person name="Solomon K.V."/>
            <person name="De Groot R."/>
            <person name="Kuo A."/>
            <person name="Mondo S.J."/>
            <person name="Salamov A.A."/>
            <person name="Labutti K."/>
            <person name="Zhao Z."/>
            <person name="Chiniquy J."/>
            <person name="Barry K."/>
            <person name="Brewer H.M."/>
            <person name="Purvine S.O."/>
            <person name="Wright A.T."/>
            <person name="Boxma B."/>
            <person name="Van Alen T."/>
            <person name="Hackstein J.H."/>
            <person name="Baker S.E."/>
            <person name="Grigoriev I.V."/>
            <person name="O'Malley M.A."/>
        </authorList>
    </citation>
    <scope>NUCLEOTIDE SEQUENCE [LARGE SCALE GENOMIC DNA]</scope>
    <source>
        <strain evidence="9 10">S4</strain>
    </source>
</reference>
<dbReference type="GO" id="GO:0001671">
    <property type="term" value="F:ATPase activator activity"/>
    <property type="evidence" value="ECO:0007669"/>
    <property type="project" value="TreeGrafter"/>
</dbReference>
<dbReference type="AlphaFoldDB" id="A0A1Y1XAZ2"/>
<dbReference type="Gene3D" id="1.10.287.110">
    <property type="entry name" value="DnaJ domain"/>
    <property type="match status" value="1"/>
</dbReference>
<comment type="function">
    <text evidence="1">Required for the first step of diphthamide biosynthesis, the transfer of 3-amino-3-carboxypropyl from S-adenosyl-L-methionine to a histidine residue. Diphthamide is a post-translational modification of histidine which occurs in elongation factor 2.</text>
</comment>
<dbReference type="OrthoDB" id="445556at2759"/>
<protein>
    <recommendedName>
        <fullName evidence="3">Diphthamide biosynthesis protein 4</fullName>
    </recommendedName>
</protein>
<dbReference type="InterPro" id="IPR001623">
    <property type="entry name" value="DnaJ_domain"/>
</dbReference>
<dbReference type="SUPFAM" id="SSF46565">
    <property type="entry name" value="Chaperone J-domain"/>
    <property type="match status" value="1"/>
</dbReference>
<evidence type="ECO:0000313" key="9">
    <source>
        <dbReference type="EMBL" id="ORX82524.1"/>
    </source>
</evidence>
<dbReference type="PANTHER" id="PTHR45255:SF1">
    <property type="entry name" value="DNAJ HOMOLOG SUBFAMILY C MEMBER 24"/>
    <property type="match status" value="1"/>
</dbReference>
<accession>A0A1Y1XAZ2</accession>
<dbReference type="CDD" id="cd06257">
    <property type="entry name" value="DnaJ"/>
    <property type="match status" value="1"/>
</dbReference>
<dbReference type="GO" id="GO:0008198">
    <property type="term" value="F:ferrous iron binding"/>
    <property type="evidence" value="ECO:0007669"/>
    <property type="project" value="TreeGrafter"/>
</dbReference>
<dbReference type="EMBL" id="MCFG01000093">
    <property type="protein sequence ID" value="ORX82524.1"/>
    <property type="molecule type" value="Genomic_DNA"/>
</dbReference>
<keyword evidence="10" id="KW-1185">Reference proteome</keyword>
<dbReference type="Pfam" id="PF00226">
    <property type="entry name" value="DnaJ"/>
    <property type="match status" value="1"/>
</dbReference>
<evidence type="ECO:0000313" key="10">
    <source>
        <dbReference type="Proteomes" id="UP000193944"/>
    </source>
</evidence>
<evidence type="ECO:0000256" key="3">
    <source>
        <dbReference type="ARBA" id="ARBA00021797"/>
    </source>
</evidence>
<feature type="domain" description="J" evidence="7">
    <location>
        <begin position="2"/>
        <end position="75"/>
    </location>
</feature>